<evidence type="ECO:0000313" key="1">
    <source>
        <dbReference type="EMBL" id="ERJ04649.1"/>
    </source>
</evidence>
<dbReference type="Proteomes" id="UP000003861">
    <property type="component" value="Unassembled WGS sequence"/>
</dbReference>
<proteinExistence type="predicted"/>
<comment type="caution">
    <text evidence="1">The sequence shown here is derived from an EMBL/GenBank/DDBJ whole genome shotgun (WGS) entry which is preliminary data.</text>
</comment>
<dbReference type="AlphaFoldDB" id="U2F7W6"/>
<gene>
    <name evidence="1" type="ORF">HLRTI_003400</name>
</gene>
<accession>U2F7W6</accession>
<dbReference type="EMBL" id="AFNT02000065">
    <property type="protein sequence ID" value="ERJ04649.1"/>
    <property type="molecule type" value="Genomic_DNA"/>
</dbReference>
<reference evidence="1 2" key="2">
    <citation type="journal article" date="2013" name="PLoS ONE">
        <title>INDIGO - INtegrated Data Warehouse of MIcrobial GenOmes with Examples from the Red Sea Extremophiles.</title>
        <authorList>
            <person name="Alam I."/>
            <person name="Antunes A."/>
            <person name="Kamau A.A."/>
            <person name="Ba Alawi W."/>
            <person name="Kalkatawi M."/>
            <person name="Stingl U."/>
            <person name="Bajic V.B."/>
        </authorList>
    </citation>
    <scope>NUCLEOTIDE SEQUENCE [LARGE SCALE GENOMIC DNA]</scope>
    <source>
        <strain evidence="1 2">SARL4B</strain>
    </source>
</reference>
<evidence type="ECO:0000313" key="2">
    <source>
        <dbReference type="Proteomes" id="UP000003861"/>
    </source>
</evidence>
<sequence>MAVNQIELVVKRFRSALVSVIFGMNRRCRRRTAADATVSPLTTAVRTGIQLPEEPVVE</sequence>
<organism evidence="1 2">
    <name type="scientific">Halorhabdus tiamatea SARL4B</name>
    <dbReference type="NCBI Taxonomy" id="1033806"/>
    <lineage>
        <taxon>Archaea</taxon>
        <taxon>Methanobacteriati</taxon>
        <taxon>Methanobacteriota</taxon>
        <taxon>Stenosarchaea group</taxon>
        <taxon>Halobacteria</taxon>
        <taxon>Halobacteriales</taxon>
        <taxon>Haloarculaceae</taxon>
        <taxon>Halorhabdus</taxon>
    </lineage>
</organism>
<name>U2F7W6_9EURY</name>
<protein>
    <submittedName>
        <fullName evidence="1">Uncharacterized protein</fullName>
    </submittedName>
</protein>
<reference evidence="1 2" key="1">
    <citation type="journal article" date="2011" name="J. Bacteriol.">
        <title>Genome sequence of Halorhabdus tiamatea, the first archaeon isolated from a deep-sea anoxic brine lake.</title>
        <authorList>
            <person name="Antunes A."/>
            <person name="Alam I."/>
            <person name="Bajic V.B."/>
            <person name="Stingl U."/>
        </authorList>
    </citation>
    <scope>NUCLEOTIDE SEQUENCE [LARGE SCALE GENOMIC DNA]</scope>
    <source>
        <strain evidence="1 2">SARL4B</strain>
    </source>
</reference>